<reference evidence="2" key="1">
    <citation type="submission" date="2020-07" db="EMBL/GenBank/DDBJ databases">
        <title>Huge and variable diversity of episymbiotic CPR bacteria and DPANN archaea in groundwater ecosystems.</title>
        <authorList>
            <person name="He C.Y."/>
            <person name="Keren R."/>
            <person name="Whittaker M."/>
            <person name="Farag I.F."/>
            <person name="Doudna J."/>
            <person name="Cate J.H.D."/>
            <person name="Banfield J.F."/>
        </authorList>
    </citation>
    <scope>NUCLEOTIDE SEQUENCE</scope>
    <source>
        <strain evidence="2">NC_groundwater_1664_Pr3_B-0.1um_52_9</strain>
    </source>
</reference>
<proteinExistence type="predicted"/>
<sequence>MKLTGAVLTGMLALMVLPFGVGCCADNELNQVLDSGSVTEPRDSTSSERKFPIAVPPASEVLSRIREFKTSRPPVQEKITEESPQFRMLRELMGHGAYVAPAEPLCFRPLPTSDMSMDTLRNAPVDANHILQRRNVDLRGVSPLPQLPVGLRQLPIETRGSNYPSRSAASQSSRLEWGINLKTHRFESYYSLNRSGNATLGLSLGRGKRGLGQYYKTGPNHR</sequence>
<protein>
    <submittedName>
        <fullName evidence="2">Uncharacterized protein</fullName>
    </submittedName>
</protein>
<name>A0A9D6Z361_9BACT</name>
<organism evidence="2 3">
    <name type="scientific">Desulfomonile tiedjei</name>
    <dbReference type="NCBI Taxonomy" id="2358"/>
    <lineage>
        <taxon>Bacteria</taxon>
        <taxon>Pseudomonadati</taxon>
        <taxon>Thermodesulfobacteriota</taxon>
        <taxon>Desulfomonilia</taxon>
        <taxon>Desulfomonilales</taxon>
        <taxon>Desulfomonilaceae</taxon>
        <taxon>Desulfomonile</taxon>
    </lineage>
</organism>
<dbReference type="PROSITE" id="PS51257">
    <property type="entry name" value="PROKAR_LIPOPROTEIN"/>
    <property type="match status" value="1"/>
</dbReference>
<accession>A0A9D6Z361</accession>
<dbReference type="Proteomes" id="UP000807825">
    <property type="component" value="Unassembled WGS sequence"/>
</dbReference>
<evidence type="ECO:0000256" key="1">
    <source>
        <dbReference type="SAM" id="SignalP"/>
    </source>
</evidence>
<dbReference type="AlphaFoldDB" id="A0A9D6Z361"/>
<comment type="caution">
    <text evidence="2">The sequence shown here is derived from an EMBL/GenBank/DDBJ whole genome shotgun (WGS) entry which is preliminary data.</text>
</comment>
<evidence type="ECO:0000313" key="2">
    <source>
        <dbReference type="EMBL" id="MBI5249282.1"/>
    </source>
</evidence>
<feature type="chain" id="PRO_5038430647" evidence="1">
    <location>
        <begin position="26"/>
        <end position="222"/>
    </location>
</feature>
<keyword evidence="1" id="KW-0732">Signal</keyword>
<dbReference type="EMBL" id="JACRDE010000202">
    <property type="protein sequence ID" value="MBI5249282.1"/>
    <property type="molecule type" value="Genomic_DNA"/>
</dbReference>
<gene>
    <name evidence="2" type="ORF">HY912_07290</name>
</gene>
<evidence type="ECO:0000313" key="3">
    <source>
        <dbReference type="Proteomes" id="UP000807825"/>
    </source>
</evidence>
<feature type="signal peptide" evidence="1">
    <location>
        <begin position="1"/>
        <end position="25"/>
    </location>
</feature>